<name>A0ABT9W9P3_9BACL</name>
<dbReference type="Gene3D" id="3.40.630.30">
    <property type="match status" value="1"/>
</dbReference>
<dbReference type="Pfam" id="PF00583">
    <property type="entry name" value="Acetyltransf_1"/>
    <property type="match status" value="1"/>
</dbReference>
<evidence type="ECO:0000313" key="4">
    <source>
        <dbReference type="EMBL" id="MDQ0169772.1"/>
    </source>
</evidence>
<evidence type="ECO:0000313" key="5">
    <source>
        <dbReference type="Proteomes" id="UP001233836"/>
    </source>
</evidence>
<dbReference type="InterPro" id="IPR050832">
    <property type="entry name" value="Bact_Acetyltransf"/>
</dbReference>
<dbReference type="InterPro" id="IPR016181">
    <property type="entry name" value="Acyl_CoA_acyltransferase"/>
</dbReference>
<protein>
    <submittedName>
        <fullName evidence="4">Ribosomal protein S18 acetylase RimI-like enzyme</fullName>
    </submittedName>
</protein>
<evidence type="ECO:0000259" key="3">
    <source>
        <dbReference type="PROSITE" id="PS51186"/>
    </source>
</evidence>
<dbReference type="Proteomes" id="UP001233836">
    <property type="component" value="Unassembled WGS sequence"/>
</dbReference>
<reference evidence="4 5" key="1">
    <citation type="submission" date="2023-07" db="EMBL/GenBank/DDBJ databases">
        <title>Sorghum-associated microbial communities from plants grown in Nebraska, USA.</title>
        <authorList>
            <person name="Schachtman D."/>
        </authorList>
    </citation>
    <scope>NUCLEOTIDE SEQUENCE [LARGE SCALE GENOMIC DNA]</scope>
    <source>
        <strain evidence="4 5">DS1314</strain>
    </source>
</reference>
<feature type="domain" description="N-acetyltransferase" evidence="3">
    <location>
        <begin position="16"/>
        <end position="182"/>
    </location>
</feature>
<dbReference type="SUPFAM" id="SSF55729">
    <property type="entry name" value="Acyl-CoA N-acyltransferases (Nat)"/>
    <property type="match status" value="1"/>
</dbReference>
<gene>
    <name evidence="4" type="ORF">J2T19_001212</name>
</gene>
<dbReference type="RefSeq" id="WP_307214109.1">
    <property type="nucleotide sequence ID" value="NZ_JAUSTI010000003.1"/>
</dbReference>
<dbReference type="InterPro" id="IPR000182">
    <property type="entry name" value="GNAT_dom"/>
</dbReference>
<evidence type="ECO:0000256" key="2">
    <source>
        <dbReference type="ARBA" id="ARBA00023315"/>
    </source>
</evidence>
<keyword evidence="5" id="KW-1185">Reference proteome</keyword>
<dbReference type="PANTHER" id="PTHR43877">
    <property type="entry name" value="AMINOALKYLPHOSPHONATE N-ACETYLTRANSFERASE-RELATED-RELATED"/>
    <property type="match status" value="1"/>
</dbReference>
<organism evidence="4 5">
    <name type="scientific">Paenibacillus tundrae</name>
    <dbReference type="NCBI Taxonomy" id="528187"/>
    <lineage>
        <taxon>Bacteria</taxon>
        <taxon>Bacillati</taxon>
        <taxon>Bacillota</taxon>
        <taxon>Bacilli</taxon>
        <taxon>Bacillales</taxon>
        <taxon>Paenibacillaceae</taxon>
        <taxon>Paenibacillus</taxon>
    </lineage>
</organism>
<evidence type="ECO:0000256" key="1">
    <source>
        <dbReference type="ARBA" id="ARBA00022679"/>
    </source>
</evidence>
<dbReference type="PROSITE" id="PS51186">
    <property type="entry name" value="GNAT"/>
    <property type="match status" value="1"/>
</dbReference>
<keyword evidence="2" id="KW-0012">Acyltransferase</keyword>
<comment type="caution">
    <text evidence="4">The sequence shown here is derived from an EMBL/GenBank/DDBJ whole genome shotgun (WGS) entry which is preliminary data.</text>
</comment>
<keyword evidence="1" id="KW-0808">Transferase</keyword>
<proteinExistence type="predicted"/>
<dbReference type="EMBL" id="JAUSTI010000003">
    <property type="protein sequence ID" value="MDQ0169772.1"/>
    <property type="molecule type" value="Genomic_DNA"/>
</dbReference>
<sequence>MERSFTIIQDIINEDFRVKLAEPKDTEAVMALLTETAEWLRSQGSNQWSALLEGEDSHDTEGAIRRGDVFVFKKGAEVAGMVILMRKPSAWDSKLWGTRAHTKDGAVYLHRLAIRRKYAKTGLGRSILDWATEGIQFEDKHTMRLDCGADNATLNAFYVRHGYTFVGETEGYSTYEKSLGLN</sequence>
<accession>A0ABT9W9P3</accession>